<gene>
    <name evidence="2" type="ORF">NEZAVI_LOCUS2494</name>
</gene>
<evidence type="ECO:0000313" key="2">
    <source>
        <dbReference type="EMBL" id="CAH1391477.1"/>
    </source>
</evidence>
<evidence type="ECO:0000313" key="3">
    <source>
        <dbReference type="Proteomes" id="UP001152798"/>
    </source>
</evidence>
<feature type="compositionally biased region" description="Basic and acidic residues" evidence="1">
    <location>
        <begin position="17"/>
        <end position="26"/>
    </location>
</feature>
<evidence type="ECO:0000256" key="1">
    <source>
        <dbReference type="SAM" id="MobiDB-lite"/>
    </source>
</evidence>
<feature type="region of interest" description="Disordered" evidence="1">
    <location>
        <begin position="1"/>
        <end position="74"/>
    </location>
</feature>
<accession>A0A9P0E352</accession>
<protein>
    <submittedName>
        <fullName evidence="2">Uncharacterized protein</fullName>
    </submittedName>
</protein>
<feature type="compositionally biased region" description="Polar residues" evidence="1">
    <location>
        <begin position="30"/>
        <end position="48"/>
    </location>
</feature>
<feature type="compositionally biased region" description="Basic and acidic residues" evidence="1">
    <location>
        <begin position="49"/>
        <end position="63"/>
    </location>
</feature>
<dbReference type="AlphaFoldDB" id="A0A9P0E352"/>
<name>A0A9P0E352_NEZVI</name>
<dbReference type="Proteomes" id="UP001152798">
    <property type="component" value="Chromosome 1"/>
</dbReference>
<keyword evidence="3" id="KW-1185">Reference proteome</keyword>
<organism evidence="2 3">
    <name type="scientific">Nezara viridula</name>
    <name type="common">Southern green stink bug</name>
    <name type="synonym">Cimex viridulus</name>
    <dbReference type="NCBI Taxonomy" id="85310"/>
    <lineage>
        <taxon>Eukaryota</taxon>
        <taxon>Metazoa</taxon>
        <taxon>Ecdysozoa</taxon>
        <taxon>Arthropoda</taxon>
        <taxon>Hexapoda</taxon>
        <taxon>Insecta</taxon>
        <taxon>Pterygota</taxon>
        <taxon>Neoptera</taxon>
        <taxon>Paraneoptera</taxon>
        <taxon>Hemiptera</taxon>
        <taxon>Heteroptera</taxon>
        <taxon>Panheteroptera</taxon>
        <taxon>Pentatomomorpha</taxon>
        <taxon>Pentatomoidea</taxon>
        <taxon>Pentatomidae</taxon>
        <taxon>Pentatominae</taxon>
        <taxon>Nezara</taxon>
    </lineage>
</organism>
<proteinExistence type="predicted"/>
<dbReference type="EMBL" id="OV725077">
    <property type="protein sequence ID" value="CAH1391477.1"/>
    <property type="molecule type" value="Genomic_DNA"/>
</dbReference>
<reference evidence="2" key="1">
    <citation type="submission" date="2022-01" db="EMBL/GenBank/DDBJ databases">
        <authorList>
            <person name="King R."/>
        </authorList>
    </citation>
    <scope>NUCLEOTIDE SEQUENCE</scope>
</reference>
<sequence length="182" mass="20370">MSSPIQDGELLGSINDESTKETKDGEDPTNEQSIENIVVDNNENLDGSHTNEEIKKTTDHGKDFGTVVISEESSTEIIIDSEPPGAEKEIIYEEEETLIEKELLKEDESGSDNINSDLLVIEEIDFDILIEDEKRETSTDITTVDRPSKPKDKVIDIRDPEEIKADKGPYRIKQKIVVIDPG</sequence>